<protein>
    <submittedName>
        <fullName evidence="5">LacI family transcriptional regulator</fullName>
    </submittedName>
</protein>
<dbReference type="Pfam" id="PF13377">
    <property type="entry name" value="Peripla_BP_3"/>
    <property type="match status" value="1"/>
</dbReference>
<organism evidence="5 6">
    <name type="scientific">Victivallis vadensis</name>
    <dbReference type="NCBI Taxonomy" id="172901"/>
    <lineage>
        <taxon>Bacteria</taxon>
        <taxon>Pseudomonadati</taxon>
        <taxon>Lentisphaerota</taxon>
        <taxon>Lentisphaeria</taxon>
        <taxon>Victivallales</taxon>
        <taxon>Victivallaceae</taxon>
        <taxon>Victivallis</taxon>
    </lineage>
</organism>
<dbReference type="InterPro" id="IPR028082">
    <property type="entry name" value="Peripla_BP_I"/>
</dbReference>
<dbReference type="SMART" id="SM00354">
    <property type="entry name" value="HTH_LACI"/>
    <property type="match status" value="1"/>
</dbReference>
<dbReference type="Gene3D" id="3.40.50.2300">
    <property type="match status" value="2"/>
</dbReference>
<dbReference type="GO" id="GO:0003700">
    <property type="term" value="F:DNA-binding transcription factor activity"/>
    <property type="evidence" value="ECO:0007669"/>
    <property type="project" value="TreeGrafter"/>
</dbReference>
<feature type="domain" description="HTH lacI-type" evidence="4">
    <location>
        <begin position="5"/>
        <end position="59"/>
    </location>
</feature>
<gene>
    <name evidence="5" type="ORF">C8D82_12759</name>
</gene>
<accession>A0A2U1APP0</accession>
<keyword evidence="6" id="KW-1185">Reference proteome</keyword>
<evidence type="ECO:0000259" key="4">
    <source>
        <dbReference type="PROSITE" id="PS50932"/>
    </source>
</evidence>
<evidence type="ECO:0000256" key="1">
    <source>
        <dbReference type="ARBA" id="ARBA00023015"/>
    </source>
</evidence>
<reference evidence="5 6" key="1">
    <citation type="submission" date="2018-04" db="EMBL/GenBank/DDBJ databases">
        <title>Genomic Encyclopedia of Type Strains, Phase IV (KMG-IV): sequencing the most valuable type-strain genomes for metagenomic binning, comparative biology and taxonomic classification.</title>
        <authorList>
            <person name="Goeker M."/>
        </authorList>
    </citation>
    <scope>NUCLEOTIDE SEQUENCE [LARGE SCALE GENOMIC DNA]</scope>
    <source>
        <strain evidence="5 6">DSM 14823</strain>
    </source>
</reference>
<dbReference type="SUPFAM" id="SSF53822">
    <property type="entry name" value="Periplasmic binding protein-like I"/>
    <property type="match status" value="1"/>
</dbReference>
<evidence type="ECO:0000256" key="2">
    <source>
        <dbReference type="ARBA" id="ARBA00023125"/>
    </source>
</evidence>
<dbReference type="Gene3D" id="1.10.260.40">
    <property type="entry name" value="lambda repressor-like DNA-binding domains"/>
    <property type="match status" value="1"/>
</dbReference>
<dbReference type="InterPro" id="IPR000843">
    <property type="entry name" value="HTH_LacI"/>
</dbReference>
<dbReference type="RefSeq" id="WP_116885156.1">
    <property type="nucleotide sequence ID" value="NZ_CABMMC010000194.1"/>
</dbReference>
<dbReference type="EMBL" id="QEKH01000027">
    <property type="protein sequence ID" value="PVY38297.1"/>
    <property type="molecule type" value="Genomic_DNA"/>
</dbReference>
<dbReference type="GeneID" id="78296438"/>
<keyword evidence="2" id="KW-0238">DNA-binding</keyword>
<dbReference type="OrthoDB" id="3258243at2"/>
<evidence type="ECO:0000313" key="5">
    <source>
        <dbReference type="EMBL" id="PVY38297.1"/>
    </source>
</evidence>
<name>A0A2U1APP0_9BACT</name>
<dbReference type="PANTHER" id="PTHR30146:SF109">
    <property type="entry name" value="HTH-TYPE TRANSCRIPTIONAL REGULATOR GALS"/>
    <property type="match status" value="1"/>
</dbReference>
<dbReference type="GO" id="GO:0000976">
    <property type="term" value="F:transcription cis-regulatory region binding"/>
    <property type="evidence" value="ECO:0007669"/>
    <property type="project" value="TreeGrafter"/>
</dbReference>
<dbReference type="AlphaFoldDB" id="A0A2U1APP0"/>
<dbReference type="Proteomes" id="UP000245959">
    <property type="component" value="Unassembled WGS sequence"/>
</dbReference>
<keyword evidence="1" id="KW-0805">Transcription regulation</keyword>
<comment type="caution">
    <text evidence="5">The sequence shown here is derived from an EMBL/GenBank/DDBJ whole genome shotgun (WGS) entry which is preliminary data.</text>
</comment>
<proteinExistence type="predicted"/>
<keyword evidence="3" id="KW-0804">Transcription</keyword>
<dbReference type="Pfam" id="PF00356">
    <property type="entry name" value="LacI"/>
    <property type="match status" value="1"/>
</dbReference>
<dbReference type="InterPro" id="IPR010982">
    <property type="entry name" value="Lambda_DNA-bd_dom_sf"/>
</dbReference>
<dbReference type="CDD" id="cd01392">
    <property type="entry name" value="HTH_LacI"/>
    <property type="match status" value="1"/>
</dbReference>
<evidence type="ECO:0000256" key="3">
    <source>
        <dbReference type="ARBA" id="ARBA00023163"/>
    </source>
</evidence>
<dbReference type="CDD" id="cd06267">
    <property type="entry name" value="PBP1_LacI_sugar_binding-like"/>
    <property type="match status" value="1"/>
</dbReference>
<evidence type="ECO:0000313" key="6">
    <source>
        <dbReference type="Proteomes" id="UP000245959"/>
    </source>
</evidence>
<dbReference type="InterPro" id="IPR046335">
    <property type="entry name" value="LacI/GalR-like_sensor"/>
</dbReference>
<sequence length="330" mass="35329">MGNSVTIADVANHLGVSKSTVSHALSGKRRISSAVKRQVLEAVRELGYRPNFAARVMNTHRTGLVGVVVDSLNNPHTTALLEELGRELARYSMQMVLCSAGEVENGRLLLSKFSNCMVDGILNNLPGLAEGEARELAHGVPLITYLRHREAPLTIDFAAGTRQALDYLAGLGHRRIAMIPAERRGGAGEDPCLIAYREQFGDSGLVFRTPAATLQAGLEVAEALFASDATAVLAGNDAVASGLLQWAIARNYPLPERMSVIGHDDSPLASLTFPSLTSLRLPIDVIAAHTVKVLMHAIDREQPVPEPLTIVPELIVRNSCAARTQVGGKV</sequence>
<dbReference type="PROSITE" id="PS50932">
    <property type="entry name" value="HTH_LACI_2"/>
    <property type="match status" value="1"/>
</dbReference>
<dbReference type="SUPFAM" id="SSF47413">
    <property type="entry name" value="lambda repressor-like DNA-binding domains"/>
    <property type="match status" value="1"/>
</dbReference>
<dbReference type="PANTHER" id="PTHR30146">
    <property type="entry name" value="LACI-RELATED TRANSCRIPTIONAL REPRESSOR"/>
    <property type="match status" value="1"/>
</dbReference>